<evidence type="ECO:0000313" key="3">
    <source>
        <dbReference type="EMBL" id="KGQ10200.1"/>
    </source>
</evidence>
<dbReference type="Proteomes" id="UP000030106">
    <property type="component" value="Unassembled WGS sequence"/>
</dbReference>
<evidence type="ECO:0000256" key="1">
    <source>
        <dbReference type="SAM" id="MobiDB-lite"/>
    </source>
</evidence>
<name>A0A0A2VVN8_BEABA</name>
<organism evidence="3 4">
    <name type="scientific">Beauveria bassiana D1-5</name>
    <dbReference type="NCBI Taxonomy" id="1245745"/>
    <lineage>
        <taxon>Eukaryota</taxon>
        <taxon>Fungi</taxon>
        <taxon>Dikarya</taxon>
        <taxon>Ascomycota</taxon>
        <taxon>Pezizomycotina</taxon>
        <taxon>Sordariomycetes</taxon>
        <taxon>Hypocreomycetidae</taxon>
        <taxon>Hypocreales</taxon>
        <taxon>Cordycipitaceae</taxon>
        <taxon>Beauveria</taxon>
    </lineage>
</organism>
<evidence type="ECO:0000313" key="4">
    <source>
        <dbReference type="Proteomes" id="UP000030106"/>
    </source>
</evidence>
<evidence type="ECO:0000256" key="2">
    <source>
        <dbReference type="SAM" id="SignalP"/>
    </source>
</evidence>
<reference evidence="3 4" key="1">
    <citation type="submission" date="2012-10" db="EMBL/GenBank/DDBJ databases">
        <title>Genome sequencing and analysis of entomopathogenic fungi Beauveria bassiana D1-5.</title>
        <authorList>
            <person name="Li Q."/>
            <person name="Wang L."/>
            <person name="Zhang Z."/>
            <person name="Wang Q."/>
            <person name="Ren J."/>
            <person name="Wang M."/>
            <person name="Xu W."/>
            <person name="Wang J."/>
            <person name="Lu Y."/>
            <person name="Du Q."/>
            <person name="Sun Z."/>
        </authorList>
    </citation>
    <scope>NUCLEOTIDE SEQUENCE [LARGE SCALE GENOMIC DNA]</scope>
    <source>
        <strain evidence="3 4">D1-5</strain>
    </source>
</reference>
<proteinExistence type="predicted"/>
<protein>
    <submittedName>
        <fullName evidence="3">Uncharacterized protein</fullName>
    </submittedName>
</protein>
<comment type="caution">
    <text evidence="3">The sequence shown here is derived from an EMBL/GenBank/DDBJ whole genome shotgun (WGS) entry which is preliminary data.</text>
</comment>
<accession>A0A0A2VVN8</accession>
<gene>
    <name evidence="3" type="ORF">BBAD15_g4472</name>
</gene>
<dbReference type="AlphaFoldDB" id="A0A0A2VVN8"/>
<sequence length="186" mass="20443">MLFQNLLLLLPAALLTSAAPADSHSLADAGAPPPLDSSPPGVVSLTAEEVSADSAVSASPCSDWQQLYGRGRWTYVEVQWCFRQRGDQTVVTQEQQNPWYFWGGAWYTGKRHTLTWQTTGTVGSSRYFDSGNNSNDGPVRRDIYTFKSKIPPGLYPVSVHYHQLGPWWGADAAIDADLTFAISLGY</sequence>
<feature type="signal peptide" evidence="2">
    <location>
        <begin position="1"/>
        <end position="23"/>
    </location>
</feature>
<keyword evidence="2" id="KW-0732">Signal</keyword>
<feature type="chain" id="PRO_5002006773" evidence="2">
    <location>
        <begin position="24"/>
        <end position="186"/>
    </location>
</feature>
<dbReference type="EMBL" id="ANFO01000347">
    <property type="protein sequence ID" value="KGQ10200.1"/>
    <property type="molecule type" value="Genomic_DNA"/>
</dbReference>
<feature type="region of interest" description="Disordered" evidence="1">
    <location>
        <begin position="23"/>
        <end position="42"/>
    </location>
</feature>
<dbReference type="HOGENOM" id="CLU_1409380_0_0_1"/>